<comment type="pathway">
    <text evidence="10">Carbohydrate degradation.</text>
</comment>
<evidence type="ECO:0000313" key="15">
    <source>
        <dbReference type="EMBL" id="ABG83740.1"/>
    </source>
</evidence>
<dbReference type="KEGG" id="cpf:CPF_1989"/>
<evidence type="ECO:0000256" key="14">
    <source>
        <dbReference type="PIRSR" id="PIRSR001461-3"/>
    </source>
</evidence>
<comment type="similarity">
    <text evidence="6 10 11">Belongs to the ribulose-phosphate 3-epimerase family.</text>
</comment>
<dbReference type="PIRSF" id="PIRSF001461">
    <property type="entry name" value="RPE"/>
    <property type="match status" value="1"/>
</dbReference>
<dbReference type="Pfam" id="PF00834">
    <property type="entry name" value="Ribul_P_3_epim"/>
    <property type="match status" value="1"/>
</dbReference>
<evidence type="ECO:0000256" key="12">
    <source>
        <dbReference type="PIRSR" id="PIRSR001461-1"/>
    </source>
</evidence>
<comment type="cofactor">
    <cofactor evidence="5">
        <name>Fe(2+)</name>
        <dbReference type="ChEBI" id="CHEBI:29033"/>
    </cofactor>
</comment>
<dbReference type="PROSITE" id="PS01086">
    <property type="entry name" value="RIBUL_P_3_EPIMER_2"/>
    <property type="match status" value="1"/>
</dbReference>
<dbReference type="NCBIfam" id="NF004076">
    <property type="entry name" value="PRK05581.1-4"/>
    <property type="match status" value="1"/>
</dbReference>
<feature type="binding site" evidence="10 13">
    <location>
        <position position="32"/>
    </location>
    <ligand>
        <name>a divalent metal cation</name>
        <dbReference type="ChEBI" id="CHEBI:60240"/>
    </ligand>
</feature>
<evidence type="ECO:0000256" key="2">
    <source>
        <dbReference type="ARBA" id="ARBA00001936"/>
    </source>
</evidence>
<dbReference type="EMBL" id="CP000246">
    <property type="protein sequence ID" value="ABG83740.1"/>
    <property type="molecule type" value="Genomic_DNA"/>
</dbReference>
<keyword evidence="9 10" id="KW-0413">Isomerase</keyword>
<comment type="cofactor">
    <cofactor evidence="10 13">
        <name>a divalent metal cation</name>
        <dbReference type="ChEBI" id="CHEBI:60240"/>
    </cofactor>
    <text evidence="10 13">Binds 1 divalent metal cation per subunit.</text>
</comment>
<proteinExistence type="inferred from homology"/>
<feature type="binding site" evidence="14">
    <location>
        <position position="177"/>
    </location>
    <ligand>
        <name>substrate</name>
    </ligand>
</feature>
<dbReference type="GO" id="GO:0019323">
    <property type="term" value="P:pentose catabolic process"/>
    <property type="evidence" value="ECO:0007669"/>
    <property type="project" value="UniProtKB-UniRule"/>
</dbReference>
<keyword evidence="13" id="KW-0862">Zinc</keyword>
<keyword evidence="13" id="KW-0464">Manganese</keyword>
<evidence type="ECO:0000256" key="11">
    <source>
        <dbReference type="PIRNR" id="PIRNR001461"/>
    </source>
</evidence>
<dbReference type="InterPro" id="IPR026019">
    <property type="entry name" value="Ribul_P_3_epim"/>
</dbReference>
<dbReference type="PaxDb" id="195103-CPF_1989"/>
<dbReference type="InterPro" id="IPR000056">
    <property type="entry name" value="Ribul_P_3_epim-like"/>
</dbReference>
<feature type="binding site" evidence="10">
    <location>
        <begin position="175"/>
        <end position="177"/>
    </location>
    <ligand>
        <name>substrate</name>
    </ligand>
</feature>
<gene>
    <name evidence="10 15" type="primary">rpe</name>
    <name evidence="15" type="ordered locus">CPF_1989</name>
</gene>
<keyword evidence="13" id="KW-0170">Cobalt</keyword>
<dbReference type="PROSITE" id="PS01085">
    <property type="entry name" value="RIBUL_P_3_EPIMER_1"/>
    <property type="match status" value="1"/>
</dbReference>
<evidence type="ECO:0000256" key="4">
    <source>
        <dbReference type="ARBA" id="ARBA00001947"/>
    </source>
</evidence>
<evidence type="ECO:0000256" key="1">
    <source>
        <dbReference type="ARBA" id="ARBA00001782"/>
    </source>
</evidence>
<comment type="catalytic activity">
    <reaction evidence="1 10 11">
        <text>D-ribulose 5-phosphate = D-xylulose 5-phosphate</text>
        <dbReference type="Rhea" id="RHEA:13677"/>
        <dbReference type="ChEBI" id="CHEBI:57737"/>
        <dbReference type="ChEBI" id="CHEBI:58121"/>
        <dbReference type="EC" id="5.1.3.1"/>
    </reaction>
</comment>
<dbReference type="AlphaFoldDB" id="A0A0H2YS06"/>
<keyword evidence="10 11" id="KW-0119">Carbohydrate metabolism</keyword>
<name>A0A0H2YS06_CLOP1</name>
<protein>
    <recommendedName>
        <fullName evidence="7 10">Ribulose-phosphate 3-epimerase</fullName>
        <ecNumber evidence="7 10">5.1.3.1</ecNumber>
    </recommendedName>
</protein>
<sequence length="217" mass="23582">MVKIAPSILSADFSILGEQVKRVEKGGAEFLHIDVMDGHFVPNISFGFPIMKAIRNLSNLVFDVHLMIEEPGRYVDEFISAGADLITVHYEADRHIDRTINYIKSKGCKAGIALNPGTPVSMLKNLIPSVDMVLIMSVNPGFGGQSFIPYSLNKIKEVKEMAKACGKEDLLIQVDGGVGANNIKEIVEAGANVLVAGSAVFKEDKIEENIKALREAL</sequence>
<accession>A0A0H2YS06</accession>
<evidence type="ECO:0000256" key="10">
    <source>
        <dbReference type="HAMAP-Rule" id="MF_02227"/>
    </source>
</evidence>
<dbReference type="Gene3D" id="3.20.20.70">
    <property type="entry name" value="Aldolase class I"/>
    <property type="match status" value="1"/>
</dbReference>
<dbReference type="HAMAP" id="MF_02227">
    <property type="entry name" value="RPE"/>
    <property type="match status" value="1"/>
</dbReference>
<dbReference type="CDD" id="cd00429">
    <property type="entry name" value="RPE"/>
    <property type="match status" value="1"/>
</dbReference>
<feature type="binding site" evidence="10 14">
    <location>
        <position position="65"/>
    </location>
    <ligand>
        <name>substrate</name>
    </ligand>
</feature>
<organism evidence="15 16">
    <name type="scientific">Clostridium perfringens (strain ATCC 13124 / DSM 756 / JCM 1290 / NCIMB 6125 / NCTC 8237 / Type A)</name>
    <dbReference type="NCBI Taxonomy" id="195103"/>
    <lineage>
        <taxon>Bacteria</taxon>
        <taxon>Bacillati</taxon>
        <taxon>Bacillota</taxon>
        <taxon>Clostridia</taxon>
        <taxon>Eubacteriales</taxon>
        <taxon>Clostridiaceae</taxon>
        <taxon>Clostridium</taxon>
    </lineage>
</organism>
<dbReference type="EC" id="5.1.3.1" evidence="7 10"/>
<dbReference type="InterPro" id="IPR011060">
    <property type="entry name" value="RibuloseP-bd_barrel"/>
</dbReference>
<dbReference type="SUPFAM" id="SSF51366">
    <property type="entry name" value="Ribulose-phoshate binding barrel"/>
    <property type="match status" value="1"/>
</dbReference>
<reference evidence="15 16" key="1">
    <citation type="journal article" date="2006" name="Genome Res.">
        <title>Skewed genomic variability in strains of the toxigenic bacterial pathogen, Clostridium perfringens.</title>
        <authorList>
            <person name="Myers G.S."/>
            <person name="Rasko D.A."/>
            <person name="Cheung J.K."/>
            <person name="Ravel J."/>
            <person name="Seshadri R."/>
            <person name="Deboy R.T."/>
            <person name="Ren Q."/>
            <person name="Varga J."/>
            <person name="Awad M.M."/>
            <person name="Brinkac L.M."/>
            <person name="Daugherty S.C."/>
            <person name="Haft D.H."/>
            <person name="Dodson R.J."/>
            <person name="Madupu R."/>
            <person name="Nelson W.C."/>
            <person name="Rosovitz M.J."/>
            <person name="Sullivan S.A."/>
            <person name="Khouri H."/>
            <person name="Dimitrov G.I."/>
            <person name="Watkins K.L."/>
            <person name="Mulligan S."/>
            <person name="Benton J."/>
            <person name="Radune D."/>
            <person name="Fisher D.J."/>
            <person name="Atkins H.S."/>
            <person name="Hiscox T."/>
            <person name="Jost B.H."/>
            <person name="Billington S.J."/>
            <person name="Songer J.G."/>
            <person name="McClane B.A."/>
            <person name="Titball R.W."/>
            <person name="Rood J.I."/>
            <person name="Melville S.B."/>
            <person name="Paulsen I.T."/>
        </authorList>
    </citation>
    <scope>NUCLEOTIDE SEQUENCE [LARGE SCALE GENOMIC DNA]</scope>
    <source>
        <strain evidence="16">ATCC 13124 / DSM 756 / JCM 1290 / NCIMB 6125 / NCTC 8237 / S 107 / Type A</strain>
    </source>
</reference>
<evidence type="ECO:0000256" key="3">
    <source>
        <dbReference type="ARBA" id="ARBA00001941"/>
    </source>
</evidence>
<dbReference type="NCBIfam" id="TIGR01163">
    <property type="entry name" value="rpe"/>
    <property type="match status" value="1"/>
</dbReference>
<dbReference type="GO" id="GO:0004750">
    <property type="term" value="F:D-ribulose-phosphate 3-epimerase activity"/>
    <property type="evidence" value="ECO:0007669"/>
    <property type="project" value="UniProtKB-UniRule"/>
</dbReference>
<keyword evidence="16" id="KW-1185">Reference proteome</keyword>
<feature type="active site" description="Proton acceptor" evidence="10 12">
    <location>
        <position position="34"/>
    </location>
</feature>
<dbReference type="HOGENOM" id="CLU_054856_2_1_9"/>
<feature type="binding site" evidence="10 14">
    <location>
        <position position="7"/>
    </location>
    <ligand>
        <name>substrate</name>
    </ligand>
</feature>
<feature type="active site" description="Proton donor" evidence="10 12">
    <location>
        <position position="175"/>
    </location>
</feature>
<comment type="cofactor">
    <cofactor evidence="4">
        <name>Zn(2+)</name>
        <dbReference type="ChEBI" id="CHEBI:29105"/>
    </cofactor>
</comment>
<dbReference type="GO" id="GO:0006098">
    <property type="term" value="P:pentose-phosphate shunt"/>
    <property type="evidence" value="ECO:0007669"/>
    <property type="project" value="UniProtKB-UniRule"/>
</dbReference>
<dbReference type="InterPro" id="IPR013785">
    <property type="entry name" value="Aldolase_TIM"/>
</dbReference>
<dbReference type="eggNOG" id="COG0036">
    <property type="taxonomic scope" value="Bacteria"/>
</dbReference>
<comment type="cofactor">
    <cofactor evidence="3">
        <name>Co(2+)</name>
        <dbReference type="ChEBI" id="CHEBI:48828"/>
    </cofactor>
</comment>
<evidence type="ECO:0000256" key="9">
    <source>
        <dbReference type="ARBA" id="ARBA00023235"/>
    </source>
</evidence>
<comment type="cofactor">
    <cofactor evidence="2">
        <name>Mn(2+)</name>
        <dbReference type="ChEBI" id="CHEBI:29035"/>
    </cofactor>
</comment>
<feature type="binding site" evidence="10 14">
    <location>
        <begin position="197"/>
        <end position="198"/>
    </location>
    <ligand>
        <name>substrate</name>
    </ligand>
</feature>
<evidence type="ECO:0000256" key="8">
    <source>
        <dbReference type="ARBA" id="ARBA00022723"/>
    </source>
</evidence>
<evidence type="ECO:0000256" key="7">
    <source>
        <dbReference type="ARBA" id="ARBA00013188"/>
    </source>
</evidence>
<evidence type="ECO:0000256" key="5">
    <source>
        <dbReference type="ARBA" id="ARBA00001954"/>
    </source>
</evidence>
<dbReference type="RefSeq" id="WP_011590942.1">
    <property type="nucleotide sequence ID" value="NC_008261.1"/>
</dbReference>
<dbReference type="FunFam" id="3.20.20.70:FF:000004">
    <property type="entry name" value="Ribulose-phosphate 3-epimerase"/>
    <property type="match status" value="1"/>
</dbReference>
<dbReference type="PANTHER" id="PTHR11749">
    <property type="entry name" value="RIBULOSE-5-PHOSPHATE-3-EPIMERASE"/>
    <property type="match status" value="1"/>
</dbReference>
<comment type="function">
    <text evidence="10">Catalyzes the reversible epimerization of D-ribulose 5-phosphate to D-xylulose 5-phosphate.</text>
</comment>
<dbReference type="STRING" id="195103.CPF_1989"/>
<keyword evidence="8 10" id="KW-0479">Metal-binding</keyword>
<feature type="binding site" evidence="10 14">
    <location>
        <begin position="141"/>
        <end position="144"/>
    </location>
    <ligand>
        <name>substrate</name>
    </ligand>
</feature>
<feature type="binding site" evidence="10 13">
    <location>
        <position position="65"/>
    </location>
    <ligand>
        <name>a divalent metal cation</name>
        <dbReference type="ChEBI" id="CHEBI:60240"/>
    </ligand>
</feature>
<evidence type="ECO:0000256" key="13">
    <source>
        <dbReference type="PIRSR" id="PIRSR001461-2"/>
    </source>
</evidence>
<feature type="binding site" evidence="10 13">
    <location>
        <position position="34"/>
    </location>
    <ligand>
        <name>a divalent metal cation</name>
        <dbReference type="ChEBI" id="CHEBI:60240"/>
    </ligand>
</feature>
<feature type="binding site" evidence="10 13">
    <location>
        <position position="175"/>
    </location>
    <ligand>
        <name>a divalent metal cation</name>
        <dbReference type="ChEBI" id="CHEBI:60240"/>
    </ligand>
</feature>
<dbReference type="Proteomes" id="UP000001823">
    <property type="component" value="Chromosome"/>
</dbReference>
<evidence type="ECO:0000313" key="16">
    <source>
        <dbReference type="Proteomes" id="UP000001823"/>
    </source>
</evidence>
<dbReference type="GO" id="GO:0005737">
    <property type="term" value="C:cytoplasm"/>
    <property type="evidence" value="ECO:0007669"/>
    <property type="project" value="UniProtKB-ARBA"/>
</dbReference>
<evidence type="ECO:0000256" key="6">
    <source>
        <dbReference type="ARBA" id="ARBA00009541"/>
    </source>
</evidence>
<dbReference type="GO" id="GO:0046872">
    <property type="term" value="F:metal ion binding"/>
    <property type="evidence" value="ECO:0007669"/>
    <property type="project" value="UniProtKB-UniRule"/>
</dbReference>